<name>A0A4U9V8G1_9SPHI</name>
<dbReference type="AlphaFoldDB" id="A0A4U9V8G1"/>
<proteinExistence type="predicted"/>
<protein>
    <submittedName>
        <fullName evidence="2">Uncharacterized protein</fullName>
    </submittedName>
</protein>
<dbReference type="KEGG" id="stha:NCTC11429_02479"/>
<keyword evidence="1" id="KW-1133">Transmembrane helix</keyword>
<dbReference type="EMBL" id="LR590484">
    <property type="protein sequence ID" value="VTR41212.1"/>
    <property type="molecule type" value="Genomic_DNA"/>
</dbReference>
<reference evidence="2 3" key="1">
    <citation type="submission" date="2019-05" db="EMBL/GenBank/DDBJ databases">
        <authorList>
            <consortium name="Pathogen Informatics"/>
        </authorList>
    </citation>
    <scope>NUCLEOTIDE SEQUENCE [LARGE SCALE GENOMIC DNA]</scope>
    <source>
        <strain evidence="2 3">NCTC11429</strain>
    </source>
</reference>
<evidence type="ECO:0000313" key="2">
    <source>
        <dbReference type="EMBL" id="VTR41212.1"/>
    </source>
</evidence>
<organism evidence="2 3">
    <name type="scientific">Sphingobacterium thalpophilum</name>
    <dbReference type="NCBI Taxonomy" id="259"/>
    <lineage>
        <taxon>Bacteria</taxon>
        <taxon>Pseudomonadati</taxon>
        <taxon>Bacteroidota</taxon>
        <taxon>Sphingobacteriia</taxon>
        <taxon>Sphingobacteriales</taxon>
        <taxon>Sphingobacteriaceae</taxon>
        <taxon>Sphingobacterium</taxon>
    </lineage>
</organism>
<dbReference type="GeneID" id="78465828"/>
<gene>
    <name evidence="2" type="ORF">NCTC11429_02479</name>
</gene>
<keyword evidence="1" id="KW-0812">Transmembrane</keyword>
<evidence type="ECO:0000313" key="3">
    <source>
        <dbReference type="Proteomes" id="UP000308196"/>
    </source>
</evidence>
<sequence length="57" mass="6670">MKRTKRALETQQRKMADWLNRRTENLPKKRAKGLLFAFCLVVGLHCVYLIVNAIVNI</sequence>
<evidence type="ECO:0000256" key="1">
    <source>
        <dbReference type="SAM" id="Phobius"/>
    </source>
</evidence>
<accession>A0A4U9V8G1</accession>
<dbReference type="RefSeq" id="WP_160169506.1">
    <property type="nucleotide sequence ID" value="NZ_LR590484.1"/>
</dbReference>
<keyword evidence="1" id="KW-0472">Membrane</keyword>
<dbReference type="Proteomes" id="UP000308196">
    <property type="component" value="Chromosome"/>
</dbReference>
<feature type="transmembrane region" description="Helical" evidence="1">
    <location>
        <begin position="34"/>
        <end position="55"/>
    </location>
</feature>